<feature type="region of interest" description="Disordered" evidence="1">
    <location>
        <begin position="132"/>
        <end position="162"/>
    </location>
</feature>
<evidence type="ECO:0000256" key="1">
    <source>
        <dbReference type="SAM" id="MobiDB-lite"/>
    </source>
</evidence>
<feature type="domain" description="DUF6589" evidence="2">
    <location>
        <begin position="336"/>
        <end position="541"/>
    </location>
</feature>
<evidence type="ECO:0000313" key="4">
    <source>
        <dbReference type="Proteomes" id="UP000325313"/>
    </source>
</evidence>
<feature type="compositionally biased region" description="Acidic residues" evidence="1">
    <location>
        <begin position="143"/>
        <end position="162"/>
    </location>
</feature>
<dbReference type="InterPro" id="IPR046496">
    <property type="entry name" value="DUF6589"/>
</dbReference>
<dbReference type="EMBL" id="VDEP01000079">
    <property type="protein sequence ID" value="KAA1132526.1"/>
    <property type="molecule type" value="Genomic_DNA"/>
</dbReference>
<evidence type="ECO:0000313" key="3">
    <source>
        <dbReference type="EMBL" id="KAA1132526.1"/>
    </source>
</evidence>
<dbReference type="Proteomes" id="UP000325313">
    <property type="component" value="Unassembled WGS sequence"/>
</dbReference>
<protein>
    <recommendedName>
        <fullName evidence="2">DUF6589 domain-containing protein</fullName>
    </recommendedName>
</protein>
<name>A0A5B0S316_PUCGR</name>
<proteinExistence type="predicted"/>
<dbReference type="Pfam" id="PF20231">
    <property type="entry name" value="DUF6589"/>
    <property type="match status" value="2"/>
</dbReference>
<dbReference type="AlphaFoldDB" id="A0A5B0S316"/>
<sequence length="632" mass="70686">MQELSISPKDFLVAFLQDEDIEFAVHRRYWAAEKKGWKLTVDVIHAIQDVVIKKEVGKQLWSDLILSEASLIVSHQKPPARSHRFYSAADIQPQLLTDKTARDIRENDMVNCNMPFLYQLISHKLSKTVALPIQSDGGKPDEPDLENNSDSENEEAGDSNDELFDGEIKKIKSLKGCMAARKDRIHTTSKCICSMISFVHNQQNNSRQLENSLTFLACGVSNRVNRFLSYIGLVSSSKTANRALVALGLHAKDKITEKLSIKNGQPITPFLCVDNLDFEQHIHSQSQGNNSQMFHGTWGYLNQVDPTLLSSISPSDLTLETYVSAMEKVPSVRVFPKMLISSSKEEKHWSLLLKSQVAKVLLEHIAKTSDNNTKISINPPEINQVSHKPPDITMLKLMVASDNSAQGVGEVCTGLIQQSDLEIDDFFSRLQVIDGDLATCSNIQSLRTQRIPSKHNQDTITNLLTLLSGSHTMWNVGLAIFELNYGNASDSHDCGAWRWLDSLGIPSKKTLDKKDFTKMIQNMEKIHEATLVYCVIAQAKYKASQSDSPKLSNLLLRLCDFASIIEGNQATKSGDIGRLMNMWKQWSVTAIGVKKLWQYAIQLPRMIILVQRVLPPGLSRIILHSLLIAPSG</sequence>
<feature type="domain" description="DUF6589" evidence="2">
    <location>
        <begin position="550"/>
        <end position="632"/>
    </location>
</feature>
<evidence type="ECO:0000259" key="2">
    <source>
        <dbReference type="Pfam" id="PF20231"/>
    </source>
</evidence>
<accession>A0A5B0S316</accession>
<gene>
    <name evidence="3" type="ORF">PGTUg99_011612</name>
</gene>
<organism evidence="3 4">
    <name type="scientific">Puccinia graminis f. sp. tritici</name>
    <dbReference type="NCBI Taxonomy" id="56615"/>
    <lineage>
        <taxon>Eukaryota</taxon>
        <taxon>Fungi</taxon>
        <taxon>Dikarya</taxon>
        <taxon>Basidiomycota</taxon>
        <taxon>Pucciniomycotina</taxon>
        <taxon>Pucciniomycetes</taxon>
        <taxon>Pucciniales</taxon>
        <taxon>Pucciniaceae</taxon>
        <taxon>Puccinia</taxon>
    </lineage>
</organism>
<reference evidence="3 4" key="1">
    <citation type="submission" date="2019-05" db="EMBL/GenBank/DDBJ databases">
        <title>Emergence of the Ug99 lineage of the wheat stem rust pathogen through somatic hybridization.</title>
        <authorList>
            <person name="Li F."/>
            <person name="Upadhyaya N.M."/>
            <person name="Sperschneider J."/>
            <person name="Matny O."/>
            <person name="Nguyen-Phuc H."/>
            <person name="Mago R."/>
            <person name="Raley C."/>
            <person name="Miller M.E."/>
            <person name="Silverstein K.A.T."/>
            <person name="Henningsen E."/>
            <person name="Hirsch C.D."/>
            <person name="Visser B."/>
            <person name="Pretorius Z.A."/>
            <person name="Steffenson B.J."/>
            <person name="Schwessinger B."/>
            <person name="Dodds P.N."/>
            <person name="Figueroa M."/>
        </authorList>
    </citation>
    <scope>NUCLEOTIDE SEQUENCE [LARGE SCALE GENOMIC DNA]</scope>
    <source>
        <strain evidence="3 4">Ug99</strain>
    </source>
</reference>
<comment type="caution">
    <text evidence="3">The sequence shown here is derived from an EMBL/GenBank/DDBJ whole genome shotgun (WGS) entry which is preliminary data.</text>
</comment>